<dbReference type="GO" id="GO:0005524">
    <property type="term" value="F:ATP binding"/>
    <property type="evidence" value="ECO:0007669"/>
    <property type="project" value="UniProtKB-KW"/>
</dbReference>
<keyword evidence="8" id="KW-1278">Translocase</keyword>
<dbReference type="Gene3D" id="3.40.50.300">
    <property type="entry name" value="P-loop containing nucleotide triphosphate hydrolases"/>
    <property type="match status" value="1"/>
</dbReference>
<dbReference type="InterPro" id="IPR003439">
    <property type="entry name" value="ABC_transporter-like_ATP-bd"/>
</dbReference>
<dbReference type="InterPro" id="IPR027417">
    <property type="entry name" value="P-loop_NTPase"/>
</dbReference>
<accession>A0A5M3X6N8</accession>
<dbReference type="SMART" id="SM00382">
    <property type="entry name" value="AAA"/>
    <property type="match status" value="1"/>
</dbReference>
<dbReference type="PANTHER" id="PTHR43297">
    <property type="entry name" value="OLIGOPEPTIDE TRANSPORT ATP-BINDING PROTEIN APPD"/>
    <property type="match status" value="1"/>
</dbReference>
<keyword evidence="3" id="KW-0813">Transport</keyword>
<gene>
    <name evidence="11" type="ORF">Aple_002500</name>
</gene>
<keyword evidence="5" id="KW-0997">Cell inner membrane</keyword>
<protein>
    <recommendedName>
        <fullName evidence="10">ABC transporter domain-containing protein</fullName>
    </recommendedName>
</protein>
<dbReference type="PANTHER" id="PTHR43297:SF14">
    <property type="entry name" value="ATPASE AAA-TYPE CORE DOMAIN-CONTAINING PROTEIN"/>
    <property type="match status" value="1"/>
</dbReference>
<evidence type="ECO:0000256" key="9">
    <source>
        <dbReference type="ARBA" id="ARBA00023136"/>
    </source>
</evidence>
<evidence type="ECO:0000256" key="8">
    <source>
        <dbReference type="ARBA" id="ARBA00022967"/>
    </source>
</evidence>
<dbReference type="InterPro" id="IPR050388">
    <property type="entry name" value="ABC_Ni/Peptide_Import"/>
</dbReference>
<keyword evidence="12" id="KW-1185">Reference proteome</keyword>
<keyword evidence="6" id="KW-0547">Nucleotide-binding</keyword>
<organism evidence="11 12">
    <name type="scientific">Acrocarpospora pleiomorpha</name>
    <dbReference type="NCBI Taxonomy" id="90975"/>
    <lineage>
        <taxon>Bacteria</taxon>
        <taxon>Bacillati</taxon>
        <taxon>Actinomycetota</taxon>
        <taxon>Actinomycetes</taxon>
        <taxon>Streptosporangiales</taxon>
        <taxon>Streptosporangiaceae</taxon>
        <taxon>Acrocarpospora</taxon>
    </lineage>
</organism>
<keyword evidence="9" id="KW-0472">Membrane</keyword>
<evidence type="ECO:0000259" key="10">
    <source>
        <dbReference type="PROSITE" id="PS50893"/>
    </source>
</evidence>
<comment type="similarity">
    <text evidence="2">Belongs to the ABC transporter superfamily.</text>
</comment>
<dbReference type="EMBL" id="BLAF01000004">
    <property type="protein sequence ID" value="GES17355.1"/>
    <property type="molecule type" value="Genomic_DNA"/>
</dbReference>
<evidence type="ECO:0000256" key="4">
    <source>
        <dbReference type="ARBA" id="ARBA00022475"/>
    </source>
</evidence>
<dbReference type="GO" id="GO:0016887">
    <property type="term" value="F:ATP hydrolysis activity"/>
    <property type="evidence" value="ECO:0007669"/>
    <property type="project" value="InterPro"/>
</dbReference>
<dbReference type="PROSITE" id="PS00211">
    <property type="entry name" value="ABC_TRANSPORTER_1"/>
    <property type="match status" value="1"/>
</dbReference>
<comment type="caution">
    <text evidence="11">The sequence shown here is derived from an EMBL/GenBank/DDBJ whole genome shotgun (WGS) entry which is preliminary data.</text>
</comment>
<comment type="subcellular location">
    <subcellularLocation>
        <location evidence="1">Cell membrane</location>
        <topology evidence="1">Peripheral membrane protein</topology>
    </subcellularLocation>
</comment>
<evidence type="ECO:0000256" key="7">
    <source>
        <dbReference type="ARBA" id="ARBA00022840"/>
    </source>
</evidence>
<dbReference type="Proteomes" id="UP000377595">
    <property type="component" value="Unassembled WGS sequence"/>
</dbReference>
<dbReference type="InterPro" id="IPR003593">
    <property type="entry name" value="AAA+_ATPase"/>
</dbReference>
<sequence>MDAQGLQVDNLTVAYRVSGELAAPALRDATFQLNPGEILGLVGESGSGKSTLGRSIIGLLPSNAEVRDGEIRLGNSVIMSPRGDRTRQFRGSHVGYVFQNALSSLNPTMRIGTQLNQVIRRHRPNLSRRERRHLAQDLLERNALRDVDRVLRVFPHQLSGGMRQRVAIALAVVARPDVLIADECTTALDVSAQAKVVDHLAGLVREEGMAMLFITHDLLLAGDLCDRICVMKDGAIMELGRAEQVIFDPVHAYTQSLLASVPRIEV</sequence>
<reference evidence="11 12" key="1">
    <citation type="submission" date="2019-10" db="EMBL/GenBank/DDBJ databases">
        <title>Whole genome shotgun sequence of Acrocarpospora pleiomorpha NBRC 16267.</title>
        <authorList>
            <person name="Ichikawa N."/>
            <person name="Kimura A."/>
            <person name="Kitahashi Y."/>
            <person name="Komaki H."/>
            <person name="Oguchi A."/>
        </authorList>
    </citation>
    <scope>NUCLEOTIDE SEQUENCE [LARGE SCALE GENOMIC DNA]</scope>
    <source>
        <strain evidence="11 12">NBRC 16267</strain>
    </source>
</reference>
<keyword evidence="4" id="KW-1003">Cell membrane</keyword>
<evidence type="ECO:0000256" key="6">
    <source>
        <dbReference type="ARBA" id="ARBA00022741"/>
    </source>
</evidence>
<evidence type="ECO:0000313" key="12">
    <source>
        <dbReference type="Proteomes" id="UP000377595"/>
    </source>
</evidence>
<evidence type="ECO:0000313" key="11">
    <source>
        <dbReference type="EMBL" id="GES17355.1"/>
    </source>
</evidence>
<feature type="domain" description="ABC transporter" evidence="10">
    <location>
        <begin position="6"/>
        <end position="258"/>
    </location>
</feature>
<evidence type="ECO:0000256" key="2">
    <source>
        <dbReference type="ARBA" id="ARBA00005417"/>
    </source>
</evidence>
<proteinExistence type="inferred from homology"/>
<dbReference type="Pfam" id="PF00005">
    <property type="entry name" value="ABC_tran"/>
    <property type="match status" value="1"/>
</dbReference>
<evidence type="ECO:0000256" key="1">
    <source>
        <dbReference type="ARBA" id="ARBA00004202"/>
    </source>
</evidence>
<dbReference type="GO" id="GO:0005886">
    <property type="term" value="C:plasma membrane"/>
    <property type="evidence" value="ECO:0007669"/>
    <property type="project" value="UniProtKB-SubCell"/>
</dbReference>
<dbReference type="AlphaFoldDB" id="A0A5M3X6N8"/>
<evidence type="ECO:0000256" key="3">
    <source>
        <dbReference type="ARBA" id="ARBA00022448"/>
    </source>
</evidence>
<keyword evidence="7" id="KW-0067">ATP-binding</keyword>
<dbReference type="InterPro" id="IPR017871">
    <property type="entry name" value="ABC_transporter-like_CS"/>
</dbReference>
<dbReference type="SUPFAM" id="SSF52540">
    <property type="entry name" value="P-loop containing nucleoside triphosphate hydrolases"/>
    <property type="match status" value="1"/>
</dbReference>
<evidence type="ECO:0000256" key="5">
    <source>
        <dbReference type="ARBA" id="ARBA00022519"/>
    </source>
</evidence>
<dbReference type="PROSITE" id="PS50893">
    <property type="entry name" value="ABC_TRANSPORTER_2"/>
    <property type="match status" value="1"/>
</dbReference>
<dbReference type="CDD" id="cd03257">
    <property type="entry name" value="ABC_NikE_OppD_transporters"/>
    <property type="match status" value="1"/>
</dbReference>
<name>A0A5M3X6N8_9ACTN</name>